<dbReference type="SUPFAM" id="SSF53448">
    <property type="entry name" value="Nucleotide-diphospho-sugar transferases"/>
    <property type="match status" value="1"/>
</dbReference>
<dbReference type="GO" id="GO:0000030">
    <property type="term" value="F:mannosyltransferase activity"/>
    <property type="evidence" value="ECO:0007669"/>
    <property type="project" value="TreeGrafter"/>
</dbReference>
<dbReference type="EMBL" id="CAJOBJ010371181">
    <property type="protein sequence ID" value="CAF5223484.1"/>
    <property type="molecule type" value="Genomic_DNA"/>
</dbReference>
<evidence type="ECO:0000313" key="2">
    <source>
        <dbReference type="EMBL" id="CAF5160070.1"/>
    </source>
</evidence>
<evidence type="ECO:0000313" key="4">
    <source>
        <dbReference type="EMBL" id="CAF5223484.1"/>
    </source>
</evidence>
<dbReference type="EMBL" id="CAJOBI010345523">
    <property type="protein sequence ID" value="CAF5217495.1"/>
    <property type="molecule type" value="Genomic_DNA"/>
</dbReference>
<dbReference type="Proteomes" id="UP000676336">
    <property type="component" value="Unassembled WGS sequence"/>
</dbReference>
<dbReference type="EMBL" id="CAJOBH010264976">
    <property type="protein sequence ID" value="CAF5160070.1"/>
    <property type="molecule type" value="Genomic_DNA"/>
</dbReference>
<dbReference type="Pfam" id="PF04488">
    <property type="entry name" value="Gly_transf_sug"/>
    <property type="match status" value="1"/>
</dbReference>
<evidence type="ECO:0000256" key="1">
    <source>
        <dbReference type="ARBA" id="ARBA00022679"/>
    </source>
</evidence>
<dbReference type="InterPro" id="IPR051706">
    <property type="entry name" value="Glycosyltransferase_domain"/>
</dbReference>
<protein>
    <submittedName>
        <fullName evidence="4">Uncharacterized protein</fullName>
    </submittedName>
</protein>
<dbReference type="PANTHER" id="PTHR32385:SF15">
    <property type="entry name" value="INOSITOL PHOSPHOCERAMIDE MANNOSYLTRANSFERASE 1"/>
    <property type="match status" value="1"/>
</dbReference>
<evidence type="ECO:0000313" key="5">
    <source>
        <dbReference type="Proteomes" id="UP000681720"/>
    </source>
</evidence>
<proteinExistence type="predicted"/>
<dbReference type="Proteomes" id="UP000681720">
    <property type="component" value="Unassembled WGS sequence"/>
</dbReference>
<dbReference type="GO" id="GO:0016020">
    <property type="term" value="C:membrane"/>
    <property type="evidence" value="ECO:0007669"/>
    <property type="project" value="GOC"/>
</dbReference>
<dbReference type="PANTHER" id="PTHR32385">
    <property type="entry name" value="MANNOSYL PHOSPHORYLINOSITOL CERAMIDE SYNTHASE"/>
    <property type="match status" value="1"/>
</dbReference>
<sequence length="153" mass="18235">MIKLDMKIWQNLMNNQSHRKIPRYIHQIWISSRTNEKMHDNFRIATNACIELHPKYTYKLWTDKEISILLKTHYSWFLPTYEKYGYDMQRIDATKYVLLFHFGGIYIDLDIKCEIPDLITSMLPTDKRNFEPDIIFHMGAEGISANTDIMAAK</sequence>
<organism evidence="4 5">
    <name type="scientific">Rotaria magnacalcarata</name>
    <dbReference type="NCBI Taxonomy" id="392030"/>
    <lineage>
        <taxon>Eukaryota</taxon>
        <taxon>Metazoa</taxon>
        <taxon>Spiralia</taxon>
        <taxon>Gnathifera</taxon>
        <taxon>Rotifera</taxon>
        <taxon>Eurotatoria</taxon>
        <taxon>Bdelloidea</taxon>
        <taxon>Philodinida</taxon>
        <taxon>Philodinidae</taxon>
        <taxon>Rotaria</taxon>
    </lineage>
</organism>
<evidence type="ECO:0000313" key="3">
    <source>
        <dbReference type="EMBL" id="CAF5217495.1"/>
    </source>
</evidence>
<dbReference type="Gene3D" id="3.90.550.20">
    <property type="match status" value="1"/>
</dbReference>
<feature type="non-terminal residue" evidence="4">
    <location>
        <position position="153"/>
    </location>
</feature>
<accession>A0A8S3K4E2</accession>
<dbReference type="AlphaFoldDB" id="A0A8S3K4E2"/>
<comment type="caution">
    <text evidence="4">The sequence shown here is derived from an EMBL/GenBank/DDBJ whole genome shotgun (WGS) entry which is preliminary data.</text>
</comment>
<reference evidence="4" key="1">
    <citation type="submission" date="2021-02" db="EMBL/GenBank/DDBJ databases">
        <authorList>
            <person name="Nowell W R."/>
        </authorList>
    </citation>
    <scope>NUCLEOTIDE SEQUENCE</scope>
</reference>
<dbReference type="InterPro" id="IPR007577">
    <property type="entry name" value="GlycoTrfase_DXD_sugar-bd_CS"/>
</dbReference>
<dbReference type="GO" id="GO:0051999">
    <property type="term" value="P:mannosyl-inositol phosphorylceramide biosynthetic process"/>
    <property type="evidence" value="ECO:0007669"/>
    <property type="project" value="TreeGrafter"/>
</dbReference>
<gene>
    <name evidence="2" type="ORF">BYL167_LOCUS74309</name>
    <name evidence="4" type="ORF">GIL414_LOCUS85604</name>
    <name evidence="3" type="ORF">SMN809_LOCUS80511</name>
</gene>
<dbReference type="InterPro" id="IPR029044">
    <property type="entry name" value="Nucleotide-diphossugar_trans"/>
</dbReference>
<dbReference type="Proteomes" id="UP000681967">
    <property type="component" value="Unassembled WGS sequence"/>
</dbReference>
<keyword evidence="1" id="KW-0808">Transferase</keyword>
<name>A0A8S3K4E2_9BILA</name>